<dbReference type="EMBL" id="CAJNOE010000035">
    <property type="protein sequence ID" value="CAF0780816.1"/>
    <property type="molecule type" value="Genomic_DNA"/>
</dbReference>
<dbReference type="Proteomes" id="UP000663860">
    <property type="component" value="Unassembled WGS sequence"/>
</dbReference>
<name>A0A813RGP1_9BILA</name>
<feature type="transmembrane region" description="Helical" evidence="2">
    <location>
        <begin position="40"/>
        <end position="67"/>
    </location>
</feature>
<evidence type="ECO:0000256" key="1">
    <source>
        <dbReference type="SAM" id="MobiDB-lite"/>
    </source>
</evidence>
<evidence type="ECO:0000313" key="3">
    <source>
        <dbReference type="EMBL" id="CAF0780816.1"/>
    </source>
</evidence>
<accession>A0A813RGP1</accession>
<evidence type="ECO:0000256" key="2">
    <source>
        <dbReference type="SAM" id="Phobius"/>
    </source>
</evidence>
<evidence type="ECO:0000313" key="4">
    <source>
        <dbReference type="Proteomes" id="UP000663860"/>
    </source>
</evidence>
<gene>
    <name evidence="3" type="ORF">IZO911_LOCUS5830</name>
</gene>
<organism evidence="3 4">
    <name type="scientific">Adineta steineri</name>
    <dbReference type="NCBI Taxonomy" id="433720"/>
    <lineage>
        <taxon>Eukaryota</taxon>
        <taxon>Metazoa</taxon>
        <taxon>Spiralia</taxon>
        <taxon>Gnathifera</taxon>
        <taxon>Rotifera</taxon>
        <taxon>Eurotatoria</taxon>
        <taxon>Bdelloidea</taxon>
        <taxon>Adinetida</taxon>
        <taxon>Adinetidae</taxon>
        <taxon>Adineta</taxon>
    </lineage>
</organism>
<sequence>MFGIEYTPSEVWMEPAILNLYGEKFELRDEKDWYHTKPQFCLWITISVVIAMTVIVFFDGLILNVIYLRPNNECPDDGDMDCYSTSVLKVGVTGLTYAVAAGILVIILAMHFLVWTWRKNKMLMNRRKEPSRNTVAPKASEMTVFTTGKQQPSTEIDEERWANPV</sequence>
<keyword evidence="2" id="KW-0812">Transmembrane</keyword>
<protein>
    <submittedName>
        <fullName evidence="3">Uncharacterized protein</fullName>
    </submittedName>
</protein>
<keyword evidence="2" id="KW-0472">Membrane</keyword>
<comment type="caution">
    <text evidence="3">The sequence shown here is derived from an EMBL/GenBank/DDBJ whole genome shotgun (WGS) entry which is preliminary data.</text>
</comment>
<feature type="transmembrane region" description="Helical" evidence="2">
    <location>
        <begin position="95"/>
        <end position="117"/>
    </location>
</feature>
<feature type="region of interest" description="Disordered" evidence="1">
    <location>
        <begin position="146"/>
        <end position="165"/>
    </location>
</feature>
<keyword evidence="2" id="KW-1133">Transmembrane helix</keyword>
<proteinExistence type="predicted"/>
<dbReference type="AlphaFoldDB" id="A0A813RGP1"/>
<reference evidence="3" key="1">
    <citation type="submission" date="2021-02" db="EMBL/GenBank/DDBJ databases">
        <authorList>
            <person name="Nowell W R."/>
        </authorList>
    </citation>
    <scope>NUCLEOTIDE SEQUENCE</scope>
</reference>